<dbReference type="GO" id="GO:0043752">
    <property type="term" value="F:adenosylcobinamide kinase activity"/>
    <property type="evidence" value="ECO:0007669"/>
    <property type="project" value="InterPro"/>
</dbReference>
<dbReference type="GO" id="GO:0016779">
    <property type="term" value="F:nucleotidyltransferase activity"/>
    <property type="evidence" value="ECO:0007669"/>
    <property type="project" value="UniProtKB-KW"/>
</dbReference>
<accession>A0A852THU2</accession>
<organism evidence="1 2">
    <name type="scientific">Neobacillus niacini</name>
    <dbReference type="NCBI Taxonomy" id="86668"/>
    <lineage>
        <taxon>Bacteria</taxon>
        <taxon>Bacillati</taxon>
        <taxon>Bacillota</taxon>
        <taxon>Bacilli</taxon>
        <taxon>Bacillales</taxon>
        <taxon>Bacillaceae</taxon>
        <taxon>Neobacillus</taxon>
    </lineage>
</organism>
<keyword evidence="1" id="KW-0548">Nucleotidyltransferase</keyword>
<dbReference type="Proteomes" id="UP000548423">
    <property type="component" value="Unassembled WGS sequence"/>
</dbReference>
<keyword evidence="1" id="KW-0808">Transferase</keyword>
<proteinExistence type="predicted"/>
<reference evidence="2" key="2">
    <citation type="submission" date="2020-08" db="EMBL/GenBank/DDBJ databases">
        <title>The Agave Microbiome: Exploring the role of microbial communities in plant adaptations to desert environments.</title>
        <authorList>
            <person name="Partida-Martinez L.P."/>
        </authorList>
    </citation>
    <scope>NUCLEOTIDE SEQUENCE [LARGE SCALE GENOMIC DNA]</scope>
    <source>
        <strain evidence="2">AT2.8</strain>
    </source>
</reference>
<dbReference type="GO" id="GO:0000166">
    <property type="term" value="F:nucleotide binding"/>
    <property type="evidence" value="ECO:0007669"/>
    <property type="project" value="InterPro"/>
</dbReference>
<dbReference type="Pfam" id="PF02283">
    <property type="entry name" value="CobU"/>
    <property type="match status" value="1"/>
</dbReference>
<keyword evidence="1" id="KW-0418">Kinase</keyword>
<gene>
    <name evidence="1" type="ORF">F4694_003474</name>
</gene>
<evidence type="ECO:0000313" key="2">
    <source>
        <dbReference type="Proteomes" id="UP000548423"/>
    </source>
</evidence>
<dbReference type="Gene3D" id="3.40.50.300">
    <property type="entry name" value="P-loop containing nucleotide triphosphate hydrolases"/>
    <property type="match status" value="1"/>
</dbReference>
<comment type="caution">
    <text evidence="1">The sequence shown here is derived from an EMBL/GenBank/DDBJ whole genome shotgun (WGS) entry which is preliminary data.</text>
</comment>
<dbReference type="SUPFAM" id="SSF52540">
    <property type="entry name" value="P-loop containing nucleoside triphosphate hydrolases"/>
    <property type="match status" value="1"/>
</dbReference>
<name>A0A852THU2_9BACI</name>
<dbReference type="EMBL" id="JACCBX010000007">
    <property type="protein sequence ID" value="NYE06694.1"/>
    <property type="molecule type" value="Genomic_DNA"/>
</dbReference>
<dbReference type="AlphaFoldDB" id="A0A852THU2"/>
<reference evidence="2" key="1">
    <citation type="submission" date="2020-07" db="EMBL/GenBank/DDBJ databases">
        <authorList>
            <person name="Partida-Martinez L."/>
            <person name="Huntemann M."/>
            <person name="Clum A."/>
            <person name="Wang J."/>
            <person name="Palaniappan K."/>
            <person name="Ritter S."/>
            <person name="Chen I.-M."/>
            <person name="Stamatis D."/>
            <person name="Reddy T."/>
            <person name="O'Malley R."/>
            <person name="Daum C."/>
            <person name="Shapiro N."/>
            <person name="Ivanova N."/>
            <person name="Kyrpides N."/>
            <person name="Woyke T."/>
        </authorList>
    </citation>
    <scope>NUCLEOTIDE SEQUENCE [LARGE SCALE GENOMIC DNA]</scope>
    <source>
        <strain evidence="2">AT2.8</strain>
    </source>
</reference>
<evidence type="ECO:0000313" key="1">
    <source>
        <dbReference type="EMBL" id="NYE06694.1"/>
    </source>
</evidence>
<sequence length="149" mass="17245">MHFITGGAFNGKRAWVKGNYGISGTWLSAYQGHHLITDSNQIESNLLILEGIELWLKDLTKSQDSYNCREIWNSFMNDWLFWEKAEFNRRLVVIGTDTTKGIVPMEKENRLWRDVTGWAYQDLAAKADRVDIIWYGLNQTIKKTGDGKL</sequence>
<dbReference type="GO" id="GO:0009236">
    <property type="term" value="P:cobalamin biosynthetic process"/>
    <property type="evidence" value="ECO:0007669"/>
    <property type="project" value="UniProtKB-UniPathway"/>
</dbReference>
<protein>
    <submittedName>
        <fullName evidence="1">Adenosyl cobinamide kinase/adenosyl cobinamide phosphate guanylyltransferase</fullName>
    </submittedName>
</protein>
<dbReference type="InterPro" id="IPR027417">
    <property type="entry name" value="P-loop_NTPase"/>
</dbReference>
<dbReference type="InterPro" id="IPR003203">
    <property type="entry name" value="CobU/CobP"/>
</dbReference>
<dbReference type="UniPathway" id="UPA00148">
    <property type="reaction ID" value="UER00236"/>
</dbReference>